<dbReference type="SUPFAM" id="SSF141868">
    <property type="entry name" value="EAL domain-like"/>
    <property type="match status" value="1"/>
</dbReference>
<dbReference type="SMART" id="SM00052">
    <property type="entry name" value="EAL"/>
    <property type="match status" value="1"/>
</dbReference>
<dbReference type="NCBIfam" id="TIGR00229">
    <property type="entry name" value="sensory_box"/>
    <property type="match status" value="1"/>
</dbReference>
<dbReference type="Gene3D" id="3.30.450.20">
    <property type="entry name" value="PAS domain"/>
    <property type="match status" value="1"/>
</dbReference>
<comment type="caution">
    <text evidence="5">The sequence shown here is derived from an EMBL/GenBank/DDBJ whole genome shotgun (WGS) entry which is preliminary data.</text>
</comment>
<evidence type="ECO:0000313" key="5">
    <source>
        <dbReference type="EMBL" id="PWI33245.1"/>
    </source>
</evidence>
<feature type="domain" description="EAL" evidence="3">
    <location>
        <begin position="344"/>
        <end position="599"/>
    </location>
</feature>
<dbReference type="SMART" id="SM00091">
    <property type="entry name" value="PAS"/>
    <property type="match status" value="1"/>
</dbReference>
<feature type="domain" description="PAC" evidence="2">
    <location>
        <begin position="118"/>
        <end position="172"/>
    </location>
</feature>
<dbReference type="InterPro" id="IPR043128">
    <property type="entry name" value="Rev_trsase/Diguanyl_cyclase"/>
</dbReference>
<dbReference type="SMART" id="SM00086">
    <property type="entry name" value="PAC"/>
    <property type="match status" value="1"/>
</dbReference>
<dbReference type="PROSITE" id="PS50113">
    <property type="entry name" value="PAC"/>
    <property type="match status" value="1"/>
</dbReference>
<dbReference type="Gene3D" id="3.30.70.270">
    <property type="match status" value="1"/>
</dbReference>
<dbReference type="CDD" id="cd01948">
    <property type="entry name" value="EAL"/>
    <property type="match status" value="1"/>
</dbReference>
<dbReference type="PANTHER" id="PTHR44757">
    <property type="entry name" value="DIGUANYLATE CYCLASE DGCP"/>
    <property type="match status" value="1"/>
</dbReference>
<accession>A0A2U3B922</accession>
<dbReference type="Proteomes" id="UP000245362">
    <property type="component" value="Unassembled WGS sequence"/>
</dbReference>
<organism evidence="5 6">
    <name type="scientific">Vibrio albus</name>
    <dbReference type="NCBI Taxonomy" id="2200953"/>
    <lineage>
        <taxon>Bacteria</taxon>
        <taxon>Pseudomonadati</taxon>
        <taxon>Pseudomonadota</taxon>
        <taxon>Gammaproteobacteria</taxon>
        <taxon>Vibrionales</taxon>
        <taxon>Vibrionaceae</taxon>
        <taxon>Vibrio</taxon>
    </lineage>
</organism>
<evidence type="ECO:0000313" key="6">
    <source>
        <dbReference type="Proteomes" id="UP000245362"/>
    </source>
</evidence>
<dbReference type="CDD" id="cd01949">
    <property type="entry name" value="GGDEF"/>
    <property type="match status" value="1"/>
</dbReference>
<evidence type="ECO:0000259" key="4">
    <source>
        <dbReference type="PROSITE" id="PS50887"/>
    </source>
</evidence>
<keyword evidence="6" id="KW-1185">Reference proteome</keyword>
<dbReference type="PANTHER" id="PTHR44757:SF2">
    <property type="entry name" value="BIOFILM ARCHITECTURE MAINTENANCE PROTEIN MBAA"/>
    <property type="match status" value="1"/>
</dbReference>
<dbReference type="InterPro" id="IPR000700">
    <property type="entry name" value="PAS-assoc_C"/>
</dbReference>
<dbReference type="InterPro" id="IPR000160">
    <property type="entry name" value="GGDEF_dom"/>
</dbReference>
<feature type="domain" description="PAS" evidence="1">
    <location>
        <begin position="47"/>
        <end position="93"/>
    </location>
</feature>
<dbReference type="NCBIfam" id="TIGR00254">
    <property type="entry name" value="GGDEF"/>
    <property type="match status" value="1"/>
</dbReference>
<dbReference type="SUPFAM" id="SSF55785">
    <property type="entry name" value="PYP-like sensor domain (PAS domain)"/>
    <property type="match status" value="1"/>
</dbReference>
<dbReference type="InterPro" id="IPR035965">
    <property type="entry name" value="PAS-like_dom_sf"/>
</dbReference>
<evidence type="ECO:0000259" key="3">
    <source>
        <dbReference type="PROSITE" id="PS50883"/>
    </source>
</evidence>
<dbReference type="InterPro" id="IPR029787">
    <property type="entry name" value="Nucleotide_cyclase"/>
</dbReference>
<dbReference type="InterPro" id="IPR052155">
    <property type="entry name" value="Biofilm_reg_signaling"/>
</dbReference>
<evidence type="ECO:0000259" key="2">
    <source>
        <dbReference type="PROSITE" id="PS50113"/>
    </source>
</evidence>
<dbReference type="PROSITE" id="PS50112">
    <property type="entry name" value="PAS"/>
    <property type="match status" value="1"/>
</dbReference>
<dbReference type="Pfam" id="PF13426">
    <property type="entry name" value="PAS_9"/>
    <property type="match status" value="1"/>
</dbReference>
<gene>
    <name evidence="5" type="ORF">DI392_10310</name>
</gene>
<reference evidence="5 6" key="1">
    <citation type="submission" date="2018-05" db="EMBL/GenBank/DDBJ databases">
        <title>Vibrio limimaris sp. nov., isolated from marine sediment.</title>
        <authorList>
            <person name="Li C.-M."/>
        </authorList>
    </citation>
    <scope>NUCLEOTIDE SEQUENCE [LARGE SCALE GENOMIC DNA]</scope>
    <source>
        <strain evidence="5 6">E4404</strain>
    </source>
</reference>
<dbReference type="OrthoDB" id="1316910at2"/>
<feature type="domain" description="GGDEF" evidence="4">
    <location>
        <begin position="204"/>
        <end position="337"/>
    </location>
</feature>
<dbReference type="EMBL" id="QFWT01000005">
    <property type="protein sequence ID" value="PWI33245.1"/>
    <property type="molecule type" value="Genomic_DNA"/>
</dbReference>
<dbReference type="Pfam" id="PF00990">
    <property type="entry name" value="GGDEF"/>
    <property type="match status" value="1"/>
</dbReference>
<name>A0A2U3B922_9VIBR</name>
<dbReference type="InterPro" id="IPR035919">
    <property type="entry name" value="EAL_sf"/>
</dbReference>
<dbReference type="PROSITE" id="PS50887">
    <property type="entry name" value="GGDEF"/>
    <property type="match status" value="1"/>
</dbReference>
<dbReference type="InterPro" id="IPR000014">
    <property type="entry name" value="PAS"/>
</dbReference>
<sequence>MNSSNNINIPFKFKLQDVVKANRELTPFLQSSFICNCSISDMAIEDKYLLYRSIVNQSSNSVVITDNNMNIIYVNNKFEEISGYMSHEVLGKNPRILSAKKTPKENYKEMFHTLQKIEQWKGEFINIHRDGHEYIEEAIISPITNTIGDVVCYLGEKKDITEKKNSEKIVKKLTHFDSLTEVYNRAYFIEEVGKIITLPPIEENYFAIIFVDLNQFKKLNDTFGHLLGDKTLTAIASRLDNIITSDDFIARVGGDEFVVVHKNASKESVSQLARRIVNSFQTPVTIDNQEYYLDASLGSAIWPKDGITLTQVLSRADLAMYGAKTSNCRYRPYSADIGSRYARELELSRKLDLAIQNHQLSLAYQPKIDIKTGRVDGMEALLRWNDADLGMISPVEFIPIAEKYKMMTSIGNWVIVEVCKQLNQWEKEKKSFNGRVAINLSVQQIENIHFYENILSILNSESISPYKIELEVTESILVSDPDNIMSLCSKLIDVGFSISIDDFGTGYSSLSYLNTLRVNTLKIDKSFIKEITIDKHEQAIVKSIIGLGHNLGLTVIAEGVENEEQLNYLLSLGCDTAQGYLFCKPLPANELFPVHDHEPIVDISRNK</sequence>
<dbReference type="Pfam" id="PF00563">
    <property type="entry name" value="EAL"/>
    <property type="match status" value="1"/>
</dbReference>
<dbReference type="Gene3D" id="3.20.20.450">
    <property type="entry name" value="EAL domain"/>
    <property type="match status" value="1"/>
</dbReference>
<evidence type="ECO:0000259" key="1">
    <source>
        <dbReference type="PROSITE" id="PS50112"/>
    </source>
</evidence>
<dbReference type="InterPro" id="IPR001610">
    <property type="entry name" value="PAC"/>
</dbReference>
<dbReference type="PROSITE" id="PS50883">
    <property type="entry name" value="EAL"/>
    <property type="match status" value="1"/>
</dbReference>
<dbReference type="InterPro" id="IPR001633">
    <property type="entry name" value="EAL_dom"/>
</dbReference>
<dbReference type="CDD" id="cd00130">
    <property type="entry name" value="PAS"/>
    <property type="match status" value="1"/>
</dbReference>
<protein>
    <submittedName>
        <fullName evidence="5">PAS domain S-box protein</fullName>
    </submittedName>
</protein>
<dbReference type="SUPFAM" id="SSF55073">
    <property type="entry name" value="Nucleotide cyclase"/>
    <property type="match status" value="1"/>
</dbReference>
<proteinExistence type="predicted"/>
<dbReference type="SMART" id="SM00267">
    <property type="entry name" value="GGDEF"/>
    <property type="match status" value="1"/>
</dbReference>
<dbReference type="AlphaFoldDB" id="A0A2U3B922"/>